<protein>
    <submittedName>
        <fullName evidence="1">Uncharacterized protein</fullName>
    </submittedName>
</protein>
<dbReference type="EMBL" id="CAKM01000281">
    <property type="protein sequence ID" value="CCJ31203.1"/>
    <property type="molecule type" value="Genomic_DNA"/>
</dbReference>
<evidence type="ECO:0000313" key="1">
    <source>
        <dbReference type="EMBL" id="CCJ31203.1"/>
    </source>
</evidence>
<comment type="caution">
    <text evidence="1">The sequence shown here is derived from an EMBL/GenBank/DDBJ whole genome shotgun (WGS) entry which is preliminary data.</text>
</comment>
<dbReference type="AlphaFoldDB" id="L0PFQ1"/>
<proteinExistence type="predicted"/>
<name>L0PFQ1_PNEJI</name>
<dbReference type="InParanoid" id="L0PFQ1"/>
<dbReference type="VEuPathDB" id="FungiDB:PNEJI1_000003"/>
<evidence type="ECO:0000313" key="2">
    <source>
        <dbReference type="Proteomes" id="UP000010422"/>
    </source>
</evidence>
<dbReference type="Proteomes" id="UP000010422">
    <property type="component" value="Unassembled WGS sequence"/>
</dbReference>
<reference evidence="1 2" key="1">
    <citation type="journal article" date="2012" name="MBio">
        <title>De novo assembly of the Pneumocystis jirovecii genome from a single bronchoalveolar lavage fluid specimen from a patient.</title>
        <authorList>
            <person name="Cisse O.H."/>
            <person name="Pagni M."/>
            <person name="Hauser P.M."/>
        </authorList>
    </citation>
    <scope>NUCLEOTIDE SEQUENCE [LARGE SCALE GENOMIC DNA]</scope>
    <source>
        <strain evidence="1 2">SE8</strain>
    </source>
</reference>
<organism evidence="2">
    <name type="scientific">Pneumocystis jirovecii</name>
    <name type="common">Human pneumocystis pneumonia agent</name>
    <dbReference type="NCBI Taxonomy" id="42068"/>
    <lineage>
        <taxon>Eukaryota</taxon>
        <taxon>Fungi</taxon>
        <taxon>Dikarya</taxon>
        <taxon>Ascomycota</taxon>
        <taxon>Taphrinomycotina</taxon>
        <taxon>Pneumocystomycetes</taxon>
        <taxon>Pneumocystaceae</taxon>
        <taxon>Pneumocystis</taxon>
    </lineage>
</organism>
<sequence>MNCFLIPELFLFVSMEFEKTNLDLVLVLKEYLKNKKIILFRFPRELSLSLIDTLSFDSNEIKEIKIKDSNTIHCVYNDTILDNQNFYFAGQCTIIITENVSETSFMSSDVSIAKQVPESLQMRSNSGFENSFEYTGMSNLNKQCKNNSVLYKETYLQNVVSKKHKK</sequence>
<accession>L0PFQ1</accession>
<gene>
    <name evidence="1" type="ORF">PNEJI1_000003</name>
</gene>